<dbReference type="EMBL" id="FQUH01000012">
    <property type="protein sequence ID" value="SHF55300.1"/>
    <property type="molecule type" value="Genomic_DNA"/>
</dbReference>
<accession>A0A1M5CKR7</accession>
<comment type="similarity">
    <text evidence="1 10">Belongs to the thiolase-like superfamily. FabH family.</text>
</comment>
<dbReference type="Pfam" id="PF08545">
    <property type="entry name" value="ACP_syn_III"/>
    <property type="match status" value="1"/>
</dbReference>
<evidence type="ECO:0000259" key="11">
    <source>
        <dbReference type="Pfam" id="PF08541"/>
    </source>
</evidence>
<proteinExistence type="inferred from homology"/>
<dbReference type="GO" id="GO:0033818">
    <property type="term" value="F:beta-ketoacyl-acyl-carrier-protein synthase III activity"/>
    <property type="evidence" value="ECO:0007669"/>
    <property type="project" value="UniProtKB-UniRule"/>
</dbReference>
<organism evidence="13 14">
    <name type="scientific">Vibrio gazogenes DSM 21264 = NBRC 103151</name>
    <dbReference type="NCBI Taxonomy" id="1123492"/>
    <lineage>
        <taxon>Bacteria</taxon>
        <taxon>Pseudomonadati</taxon>
        <taxon>Pseudomonadota</taxon>
        <taxon>Gammaproteobacteria</taxon>
        <taxon>Vibrionales</taxon>
        <taxon>Vibrionaceae</taxon>
        <taxon>Vibrio</taxon>
    </lineage>
</organism>
<keyword evidence="3 10" id="KW-0444">Lipid biosynthesis</keyword>
<feature type="active site" evidence="10">
    <location>
        <position position="249"/>
    </location>
</feature>
<evidence type="ECO:0000256" key="8">
    <source>
        <dbReference type="ARBA" id="ARBA00023268"/>
    </source>
</evidence>
<evidence type="ECO:0000256" key="4">
    <source>
        <dbReference type="ARBA" id="ARBA00022679"/>
    </source>
</evidence>
<dbReference type="GO" id="GO:0006633">
    <property type="term" value="P:fatty acid biosynthetic process"/>
    <property type="evidence" value="ECO:0007669"/>
    <property type="project" value="UniProtKB-UniRule"/>
</dbReference>
<sequence>MYAKISGLGAALPSNKILNEDISSMLETSDHWISTRTGIKSRYFSKEGESTGDLAYFAAKEALSDNDLDNIDLLVLATSTPDRLCPATAPKVAARLNLNHIAAFDINAACSGFIYALQMAKMGIESGTYRSALVIGADTYSTITNPNDRTTYPLFGDGAGAILLNASEHENDLIDITLGSDGEFEDLITIENGGSESKLKGIKNILPNYFSMSGKEVFLKAIDKMKVSVESILSKNNILKDEVDFLIPHQANMRIINTLKDTIGFKNVVTSISLDEYGNTSAASIPLAMTKSLLNNEIDENTLGVMTAFGGGITWGSALVRSPSIGIKVGIKYL</sequence>
<dbReference type="NCBIfam" id="NF006829">
    <property type="entry name" value="PRK09352.1"/>
    <property type="match status" value="1"/>
</dbReference>
<evidence type="ECO:0000256" key="10">
    <source>
        <dbReference type="HAMAP-Rule" id="MF_01815"/>
    </source>
</evidence>
<dbReference type="SUPFAM" id="SSF53901">
    <property type="entry name" value="Thiolase-like"/>
    <property type="match status" value="1"/>
</dbReference>
<dbReference type="GO" id="GO:0004315">
    <property type="term" value="F:3-oxoacyl-[acyl-carrier-protein] synthase activity"/>
    <property type="evidence" value="ECO:0007669"/>
    <property type="project" value="InterPro"/>
</dbReference>
<comment type="subcellular location">
    <subcellularLocation>
        <location evidence="10">Cytoplasm</location>
    </subcellularLocation>
</comment>
<evidence type="ECO:0000256" key="1">
    <source>
        <dbReference type="ARBA" id="ARBA00008642"/>
    </source>
</evidence>
<feature type="domain" description="Beta-ketoacyl-[acyl-carrier-protein] synthase III C-terminal" evidence="11">
    <location>
        <begin position="233"/>
        <end position="321"/>
    </location>
</feature>
<dbReference type="GO" id="GO:0044550">
    <property type="term" value="P:secondary metabolite biosynthetic process"/>
    <property type="evidence" value="ECO:0007669"/>
    <property type="project" value="TreeGrafter"/>
</dbReference>
<keyword evidence="5 10" id="KW-0276">Fatty acid metabolism</keyword>
<evidence type="ECO:0000256" key="3">
    <source>
        <dbReference type="ARBA" id="ARBA00022516"/>
    </source>
</evidence>
<evidence type="ECO:0000256" key="7">
    <source>
        <dbReference type="ARBA" id="ARBA00023160"/>
    </source>
</evidence>
<feature type="active site" evidence="10">
    <location>
        <position position="110"/>
    </location>
</feature>
<dbReference type="RefSeq" id="WP_072960092.1">
    <property type="nucleotide sequence ID" value="NZ_FQUH01000012.1"/>
</dbReference>
<protein>
    <recommendedName>
        <fullName evidence="10">Beta-ketoacyl-[acyl-carrier-protein] synthase III</fullName>
        <shortName evidence="10">Beta-ketoacyl-ACP synthase III</shortName>
        <shortName evidence="10">KAS III</shortName>
        <ecNumber evidence="10">2.3.1.180</ecNumber>
    </recommendedName>
    <alternativeName>
        <fullName evidence="10">3-oxoacyl-[acyl-carrier-protein] synthase 3</fullName>
    </alternativeName>
    <alternativeName>
        <fullName evidence="10">3-oxoacyl-[acyl-carrier-protein] synthase III</fullName>
    </alternativeName>
</protein>
<keyword evidence="2 10" id="KW-0963">Cytoplasm</keyword>
<comment type="domain">
    <text evidence="10">The last Arg residue of the ACP-binding site is essential for the weak association between ACP/AcpP and FabH.</text>
</comment>
<keyword evidence="8 10" id="KW-0511">Multifunctional enzyme</keyword>
<dbReference type="InterPro" id="IPR004655">
    <property type="entry name" value="FabH"/>
</dbReference>
<dbReference type="InterPro" id="IPR013747">
    <property type="entry name" value="ACP_syn_III_C"/>
</dbReference>
<dbReference type="PANTHER" id="PTHR34069:SF2">
    <property type="entry name" value="BETA-KETOACYL-[ACYL-CARRIER-PROTEIN] SYNTHASE III"/>
    <property type="match status" value="1"/>
</dbReference>
<comment type="pathway">
    <text evidence="10">Lipid metabolism; fatty acid biosynthesis.</text>
</comment>
<feature type="active site" evidence="10">
    <location>
        <position position="279"/>
    </location>
</feature>
<reference evidence="14" key="1">
    <citation type="submission" date="2016-11" db="EMBL/GenBank/DDBJ databases">
        <authorList>
            <person name="Varghese N."/>
            <person name="Submissions S."/>
        </authorList>
    </citation>
    <scope>NUCLEOTIDE SEQUENCE [LARGE SCALE GENOMIC DNA]</scope>
    <source>
        <strain evidence="14">DSM 21264</strain>
    </source>
</reference>
<evidence type="ECO:0000256" key="6">
    <source>
        <dbReference type="ARBA" id="ARBA00023098"/>
    </source>
</evidence>
<dbReference type="InterPro" id="IPR013751">
    <property type="entry name" value="ACP_syn_III_N"/>
</dbReference>
<dbReference type="Gene3D" id="3.40.47.10">
    <property type="match status" value="1"/>
</dbReference>
<dbReference type="EC" id="2.3.1.180" evidence="10"/>
<comment type="function">
    <text evidence="10">Catalyzes the condensation reaction of fatty acid synthesis by the addition to an acyl acceptor of two carbons from malonyl-ACP. Catalyzes the first condensation reaction which initiates fatty acid synthesis and may therefore play a role in governing the total rate of fatty acid production. Possesses both acetoacetyl-ACP synthase and acetyl transacylase activities. Its substrate specificity determines the biosynthesis of branched-chain and/or straight-chain of fatty acids.</text>
</comment>
<dbReference type="PANTHER" id="PTHR34069">
    <property type="entry name" value="3-OXOACYL-[ACYL-CARRIER-PROTEIN] SYNTHASE 3"/>
    <property type="match status" value="1"/>
</dbReference>
<feature type="domain" description="Beta-ketoacyl-[acyl-carrier-protein] synthase III N-terminal" evidence="12">
    <location>
        <begin position="104"/>
        <end position="182"/>
    </location>
</feature>
<keyword evidence="4 10" id="KW-0808">Transferase</keyword>
<dbReference type="Proteomes" id="UP000184159">
    <property type="component" value="Unassembled WGS sequence"/>
</dbReference>
<evidence type="ECO:0000313" key="13">
    <source>
        <dbReference type="EMBL" id="SHF55300.1"/>
    </source>
</evidence>
<dbReference type="NCBIfam" id="TIGR00747">
    <property type="entry name" value="fabH"/>
    <property type="match status" value="1"/>
</dbReference>
<dbReference type="HAMAP" id="MF_01815">
    <property type="entry name" value="FabH"/>
    <property type="match status" value="1"/>
</dbReference>
<keyword evidence="6 10" id="KW-0443">Lipid metabolism</keyword>
<comment type="subunit">
    <text evidence="10">Homodimer.</text>
</comment>
<dbReference type="UniPathway" id="UPA00094"/>
<evidence type="ECO:0000256" key="9">
    <source>
        <dbReference type="ARBA" id="ARBA00023315"/>
    </source>
</evidence>
<keyword evidence="14" id="KW-1185">Reference proteome</keyword>
<name>A0A1M5CKR7_VIBGA</name>
<evidence type="ECO:0000256" key="5">
    <source>
        <dbReference type="ARBA" id="ARBA00022832"/>
    </source>
</evidence>
<keyword evidence="9 10" id="KW-0012">Acyltransferase</keyword>
<comment type="catalytic activity">
    <reaction evidence="10">
        <text>malonyl-[ACP] + acetyl-CoA + H(+) = 3-oxobutanoyl-[ACP] + CO2 + CoA</text>
        <dbReference type="Rhea" id="RHEA:12080"/>
        <dbReference type="Rhea" id="RHEA-COMP:9623"/>
        <dbReference type="Rhea" id="RHEA-COMP:9625"/>
        <dbReference type="ChEBI" id="CHEBI:15378"/>
        <dbReference type="ChEBI" id="CHEBI:16526"/>
        <dbReference type="ChEBI" id="CHEBI:57287"/>
        <dbReference type="ChEBI" id="CHEBI:57288"/>
        <dbReference type="ChEBI" id="CHEBI:78449"/>
        <dbReference type="ChEBI" id="CHEBI:78450"/>
        <dbReference type="EC" id="2.3.1.180"/>
    </reaction>
</comment>
<dbReference type="InterPro" id="IPR016039">
    <property type="entry name" value="Thiolase-like"/>
</dbReference>
<dbReference type="CDD" id="cd00830">
    <property type="entry name" value="KAS_III"/>
    <property type="match status" value="1"/>
</dbReference>
<evidence type="ECO:0000259" key="12">
    <source>
        <dbReference type="Pfam" id="PF08545"/>
    </source>
</evidence>
<dbReference type="GO" id="GO:0005737">
    <property type="term" value="C:cytoplasm"/>
    <property type="evidence" value="ECO:0007669"/>
    <property type="project" value="UniProtKB-SubCell"/>
</dbReference>
<dbReference type="AlphaFoldDB" id="A0A1M5CKR7"/>
<evidence type="ECO:0000313" key="14">
    <source>
        <dbReference type="Proteomes" id="UP000184159"/>
    </source>
</evidence>
<feature type="region of interest" description="ACP-binding" evidence="10">
    <location>
        <begin position="250"/>
        <end position="254"/>
    </location>
</feature>
<gene>
    <name evidence="10" type="primary">fabH</name>
    <name evidence="13" type="ORF">SAMN02745781_02596</name>
</gene>
<dbReference type="Pfam" id="PF08541">
    <property type="entry name" value="ACP_syn_III_C"/>
    <property type="match status" value="1"/>
</dbReference>
<keyword evidence="7 10" id="KW-0275">Fatty acid biosynthesis</keyword>
<evidence type="ECO:0000256" key="2">
    <source>
        <dbReference type="ARBA" id="ARBA00022490"/>
    </source>
</evidence>